<evidence type="ECO:0000313" key="16">
    <source>
        <dbReference type="Proteomes" id="UP000717835"/>
    </source>
</evidence>
<dbReference type="InterPro" id="IPR005821">
    <property type="entry name" value="Ion_trans_dom"/>
</dbReference>
<accession>A0A921LE48</accession>
<reference evidence="15" key="1">
    <citation type="submission" date="2020-08" db="EMBL/GenBank/DDBJ databases">
        <authorList>
            <person name="Cejkova D."/>
            <person name="Kubasova T."/>
            <person name="Jahodarova E."/>
            <person name="Rychlik I."/>
        </authorList>
    </citation>
    <scope>NUCLEOTIDE SEQUENCE</scope>
    <source>
        <strain evidence="15">An772</strain>
    </source>
</reference>
<reference evidence="15 17" key="3">
    <citation type="journal article" date="2021" name="Sci. Rep.">
        <title>The distribution of antibiotic resistance genes in chicken gut microbiota commensals.</title>
        <authorList>
            <person name="Juricova H."/>
            <person name="Matiasovicova J."/>
            <person name="Kubasova T."/>
            <person name="Cejkova D."/>
            <person name="Rychlik I."/>
        </authorList>
    </citation>
    <scope>NUCLEOTIDE SEQUENCE [LARGE SCALE GENOMIC DNA]</scope>
    <source>
        <strain evidence="15 17">An772</strain>
    </source>
</reference>
<dbReference type="GO" id="GO:0001508">
    <property type="term" value="P:action potential"/>
    <property type="evidence" value="ECO:0007669"/>
    <property type="project" value="TreeGrafter"/>
</dbReference>
<gene>
    <name evidence="15" type="ORF">H7U35_00045</name>
    <name evidence="14" type="ORF">K8W02_07905</name>
</gene>
<evidence type="ECO:0000256" key="3">
    <source>
        <dbReference type="ARBA" id="ARBA00022538"/>
    </source>
</evidence>
<feature type="transmembrane region" description="Helical" evidence="12">
    <location>
        <begin position="68"/>
        <end position="86"/>
    </location>
</feature>
<name>A0A921LE48_9BACT</name>
<dbReference type="FunFam" id="1.10.287.70:FF:000178">
    <property type="entry name" value="Ion transporter"/>
    <property type="match status" value="1"/>
</dbReference>
<dbReference type="GO" id="GO:0008076">
    <property type="term" value="C:voltage-gated potassium channel complex"/>
    <property type="evidence" value="ECO:0007669"/>
    <property type="project" value="InterPro"/>
</dbReference>
<keyword evidence="3" id="KW-0633">Potassium transport</keyword>
<evidence type="ECO:0000313" key="15">
    <source>
        <dbReference type="EMBL" id="MBM6733621.1"/>
    </source>
</evidence>
<evidence type="ECO:0000256" key="6">
    <source>
        <dbReference type="ARBA" id="ARBA00022882"/>
    </source>
</evidence>
<dbReference type="SUPFAM" id="SSF81324">
    <property type="entry name" value="Voltage-gated potassium channels"/>
    <property type="match status" value="1"/>
</dbReference>
<evidence type="ECO:0000256" key="4">
    <source>
        <dbReference type="ARBA" id="ARBA00022692"/>
    </source>
</evidence>
<evidence type="ECO:0000259" key="13">
    <source>
        <dbReference type="Pfam" id="PF00520"/>
    </source>
</evidence>
<keyword evidence="7" id="KW-0630">Potassium</keyword>
<keyword evidence="11" id="KW-0407">Ion channel</keyword>
<keyword evidence="17" id="KW-1185">Reference proteome</keyword>
<dbReference type="Gene3D" id="1.20.120.350">
    <property type="entry name" value="Voltage-gated potassium channels. Chain C"/>
    <property type="match status" value="1"/>
</dbReference>
<dbReference type="PANTHER" id="PTHR11537">
    <property type="entry name" value="VOLTAGE-GATED POTASSIUM CHANNEL"/>
    <property type="match status" value="1"/>
</dbReference>
<evidence type="ECO:0000256" key="5">
    <source>
        <dbReference type="ARBA" id="ARBA00022826"/>
    </source>
</evidence>
<feature type="transmembrane region" description="Helical" evidence="12">
    <location>
        <begin position="98"/>
        <end position="118"/>
    </location>
</feature>
<evidence type="ECO:0000256" key="10">
    <source>
        <dbReference type="ARBA" id="ARBA00023136"/>
    </source>
</evidence>
<reference evidence="14" key="2">
    <citation type="journal article" date="2021" name="PeerJ">
        <title>Extensive microbial diversity within the chicken gut microbiome revealed by metagenomics and culture.</title>
        <authorList>
            <person name="Gilroy R."/>
            <person name="Ravi A."/>
            <person name="Getino M."/>
            <person name="Pursley I."/>
            <person name="Horton D.L."/>
            <person name="Alikhan N.F."/>
            <person name="Baker D."/>
            <person name="Gharbi K."/>
            <person name="Hall N."/>
            <person name="Watson M."/>
            <person name="Adriaenssens E.M."/>
            <person name="Foster-Nyarko E."/>
            <person name="Jarju S."/>
            <person name="Secka A."/>
            <person name="Antonio M."/>
            <person name="Oren A."/>
            <person name="Chaudhuri R.R."/>
            <person name="La Ragione R."/>
            <person name="Hildebrand F."/>
            <person name="Pallen M.J."/>
        </authorList>
    </citation>
    <scope>NUCLEOTIDE SEQUENCE</scope>
    <source>
        <strain evidence="14">CHK55-1828</strain>
    </source>
</reference>
<evidence type="ECO:0000313" key="14">
    <source>
        <dbReference type="EMBL" id="HJF92292.1"/>
    </source>
</evidence>
<dbReference type="InterPro" id="IPR027359">
    <property type="entry name" value="Volt_channel_dom_sf"/>
</dbReference>
<dbReference type="InterPro" id="IPR028325">
    <property type="entry name" value="VG_K_chnl"/>
</dbReference>
<evidence type="ECO:0000256" key="12">
    <source>
        <dbReference type="SAM" id="Phobius"/>
    </source>
</evidence>
<dbReference type="Proteomes" id="UP000717835">
    <property type="component" value="Unassembled WGS sequence"/>
</dbReference>
<evidence type="ECO:0000313" key="17">
    <source>
        <dbReference type="Proteomes" id="UP000766986"/>
    </source>
</evidence>
<feature type="domain" description="Ion transport" evidence="13">
    <location>
        <begin position="37"/>
        <end position="256"/>
    </location>
</feature>
<keyword evidence="6" id="KW-0851">Voltage-gated channel</keyword>
<evidence type="ECO:0000256" key="7">
    <source>
        <dbReference type="ARBA" id="ARBA00022958"/>
    </source>
</evidence>
<evidence type="ECO:0000256" key="2">
    <source>
        <dbReference type="ARBA" id="ARBA00022448"/>
    </source>
</evidence>
<keyword evidence="10 12" id="KW-0472">Membrane</keyword>
<keyword evidence="9" id="KW-0406">Ion transport</keyword>
<sequence>MKYFSTLRQRWHHFLHNEELKQKIFSIVFESDTPQGKLFDIILIGSIILSVLLVILESMHIFPHSAYLALRGLEYLLTLIFTMEYLARIYCLKQPRKYIFSFFGIVDLLATLPVYLSFFLHGSHYLLVIRAFRLIRVFRIFKLFTFINEGNLLLRSLWISAPKIFIFFFFVLILVTSMGTVMYAIEGDAPGSQFNNIPNSIYWAIVTMTTVGYGDITPVTPTGRFLSAVIMLIGYTIIAVPTGIVSATMVSEHKKREKRRCPRCHRDGHDFEALYCKYCGARLRKAEPDTDKPQEQRDDEHF</sequence>
<dbReference type="AlphaFoldDB" id="A0A921LE48"/>
<keyword evidence="4 12" id="KW-0812">Transmembrane</keyword>
<comment type="caution">
    <text evidence="14">The sequence shown here is derived from an EMBL/GenBank/DDBJ whole genome shotgun (WGS) entry which is preliminary data.</text>
</comment>
<comment type="subcellular location">
    <subcellularLocation>
        <location evidence="1">Membrane</location>
        <topology evidence="1">Multi-pass membrane protein</topology>
    </subcellularLocation>
</comment>
<feature type="transmembrane region" description="Helical" evidence="12">
    <location>
        <begin position="38"/>
        <end position="56"/>
    </location>
</feature>
<evidence type="ECO:0000256" key="1">
    <source>
        <dbReference type="ARBA" id="ARBA00004141"/>
    </source>
</evidence>
<dbReference type="Pfam" id="PF00520">
    <property type="entry name" value="Ion_trans"/>
    <property type="match status" value="1"/>
</dbReference>
<keyword evidence="5" id="KW-0631">Potassium channel</keyword>
<keyword evidence="8 12" id="KW-1133">Transmembrane helix</keyword>
<feature type="transmembrane region" description="Helical" evidence="12">
    <location>
        <begin position="164"/>
        <end position="185"/>
    </location>
</feature>
<dbReference type="PRINTS" id="PR00169">
    <property type="entry name" value="KCHANNEL"/>
</dbReference>
<dbReference type="PANTHER" id="PTHR11537:SF254">
    <property type="entry name" value="POTASSIUM VOLTAGE-GATED CHANNEL PROTEIN SHAB"/>
    <property type="match status" value="1"/>
</dbReference>
<dbReference type="Gene3D" id="1.10.287.70">
    <property type="match status" value="1"/>
</dbReference>
<dbReference type="GO" id="GO:0005249">
    <property type="term" value="F:voltage-gated potassium channel activity"/>
    <property type="evidence" value="ECO:0007669"/>
    <property type="project" value="InterPro"/>
</dbReference>
<feature type="transmembrane region" description="Helical" evidence="12">
    <location>
        <begin position="225"/>
        <end position="250"/>
    </location>
</feature>
<protein>
    <submittedName>
        <fullName evidence="14">Ion transporter</fullName>
    </submittedName>
</protein>
<proteinExistence type="predicted"/>
<evidence type="ECO:0000256" key="8">
    <source>
        <dbReference type="ARBA" id="ARBA00022989"/>
    </source>
</evidence>
<evidence type="ECO:0000256" key="9">
    <source>
        <dbReference type="ARBA" id="ARBA00023065"/>
    </source>
</evidence>
<dbReference type="EMBL" id="DYVX01000062">
    <property type="protein sequence ID" value="HJF92292.1"/>
    <property type="molecule type" value="Genomic_DNA"/>
</dbReference>
<keyword evidence="2" id="KW-0813">Transport</keyword>
<dbReference type="Proteomes" id="UP000766986">
    <property type="component" value="Unassembled WGS sequence"/>
</dbReference>
<reference evidence="14" key="4">
    <citation type="submission" date="2021-09" db="EMBL/GenBank/DDBJ databases">
        <authorList>
            <person name="Gilroy R."/>
        </authorList>
    </citation>
    <scope>NUCLEOTIDE SEQUENCE</scope>
    <source>
        <strain evidence="14">CHK55-1828</strain>
    </source>
</reference>
<organism evidence="14 16">
    <name type="scientific">Mediterranea massiliensis</name>
    <dbReference type="NCBI Taxonomy" id="1841865"/>
    <lineage>
        <taxon>Bacteria</taxon>
        <taxon>Pseudomonadati</taxon>
        <taxon>Bacteroidota</taxon>
        <taxon>Bacteroidia</taxon>
        <taxon>Bacteroidales</taxon>
        <taxon>Bacteroidaceae</taxon>
        <taxon>Mediterranea</taxon>
    </lineage>
</organism>
<dbReference type="EMBL" id="JACLYZ010000001">
    <property type="protein sequence ID" value="MBM6733621.1"/>
    <property type="molecule type" value="Genomic_DNA"/>
</dbReference>
<dbReference type="RefSeq" id="WP_022020672.1">
    <property type="nucleotide sequence ID" value="NZ_CALUIP010000021.1"/>
</dbReference>
<evidence type="ECO:0000256" key="11">
    <source>
        <dbReference type="ARBA" id="ARBA00023303"/>
    </source>
</evidence>
<dbReference type="OrthoDB" id="9799090at2"/>